<dbReference type="eggNOG" id="KOG0595">
    <property type="taxonomic scope" value="Eukaryota"/>
</dbReference>
<dbReference type="InterPro" id="IPR000719">
    <property type="entry name" value="Prot_kinase_dom"/>
</dbReference>
<reference evidence="3" key="1">
    <citation type="journal article" date="2011" name="Nat. Genet.">
        <title>The Arabidopsis lyrata genome sequence and the basis of rapid genome size change.</title>
        <authorList>
            <person name="Hu T.T."/>
            <person name="Pattyn P."/>
            <person name="Bakker E.G."/>
            <person name="Cao J."/>
            <person name="Cheng J.-F."/>
            <person name="Clark R.M."/>
            <person name="Fahlgren N."/>
            <person name="Fawcett J.A."/>
            <person name="Grimwood J."/>
            <person name="Gundlach H."/>
            <person name="Haberer G."/>
            <person name="Hollister J.D."/>
            <person name="Ossowski S."/>
            <person name="Ottilar R.P."/>
            <person name="Salamov A.A."/>
            <person name="Schneeberger K."/>
            <person name="Spannagl M."/>
            <person name="Wang X."/>
            <person name="Yang L."/>
            <person name="Nasrallah M.E."/>
            <person name="Bergelson J."/>
            <person name="Carrington J.C."/>
            <person name="Gaut B.S."/>
            <person name="Schmutz J."/>
            <person name="Mayer K.F.X."/>
            <person name="Van de Peer Y."/>
            <person name="Grigoriev I.V."/>
            <person name="Nordborg M."/>
            <person name="Weigel D."/>
            <person name="Guo Y.-L."/>
        </authorList>
    </citation>
    <scope>NUCLEOTIDE SEQUENCE [LARGE SCALE GENOMIC DNA]</scope>
    <source>
        <strain evidence="3">cv. MN47</strain>
    </source>
</reference>
<dbReference type="Gene3D" id="3.30.200.20">
    <property type="entry name" value="Phosphorylase Kinase, domain 1"/>
    <property type="match status" value="1"/>
</dbReference>
<organism evidence="3">
    <name type="scientific">Arabidopsis lyrata subsp. lyrata</name>
    <name type="common">Lyre-leaved rock-cress</name>
    <dbReference type="NCBI Taxonomy" id="81972"/>
    <lineage>
        <taxon>Eukaryota</taxon>
        <taxon>Viridiplantae</taxon>
        <taxon>Streptophyta</taxon>
        <taxon>Embryophyta</taxon>
        <taxon>Tracheophyta</taxon>
        <taxon>Spermatophyta</taxon>
        <taxon>Magnoliopsida</taxon>
        <taxon>eudicotyledons</taxon>
        <taxon>Gunneridae</taxon>
        <taxon>Pentapetalae</taxon>
        <taxon>rosids</taxon>
        <taxon>malvids</taxon>
        <taxon>Brassicales</taxon>
        <taxon>Brassicaceae</taxon>
        <taxon>Camelineae</taxon>
        <taxon>Arabidopsis</taxon>
    </lineage>
</organism>
<dbReference type="InterPro" id="IPR011009">
    <property type="entry name" value="Kinase-like_dom_sf"/>
</dbReference>
<proteinExistence type="predicted"/>
<dbReference type="Pfam" id="PF24497">
    <property type="entry name" value="MIT_ATG1"/>
    <property type="match status" value="1"/>
</dbReference>
<dbReference type="Gramene" id="fgenesh1_pg.C_scaffold_8000261">
    <property type="protein sequence ID" value="fgenesh1_pg.C_scaffold_8000261"/>
    <property type="gene ID" value="fgenesh1_pg.C_scaffold_8000261"/>
</dbReference>
<dbReference type="Pfam" id="PF00069">
    <property type="entry name" value="Pkinase"/>
    <property type="match status" value="1"/>
</dbReference>
<sequence>MGRLNKKLQDSLMSEIFILRRINHPNIIRLLDMIENLLLSTDENDADLKIADFGFARSSQPRGLAETLFGSPLYMAPEIMQLHKYDAKALDSQNSAPSTSHGSLDLGDAFEQPSTNSLTRISSLKKCAATIAELVHERIKSDKHLEAFSIQLAILAIWKQALHICHTQAISGLEGSPTQDINKLRGSSCRKHERITDVSHDGLEEISSQIQRQFIRETEVSEELSKEKLFCSVFVVVKILINLAVGNTMMPDAMETLFEAALDLGKLGGVKEVMGDIENAGNQYSKAVRLLVFLLVEAPMLILNPPLSLTNSDRYRSEHISIS</sequence>
<dbReference type="GO" id="GO:0005524">
    <property type="term" value="F:ATP binding"/>
    <property type="evidence" value="ECO:0007669"/>
    <property type="project" value="InterPro"/>
</dbReference>
<dbReference type="EMBL" id="GL348720">
    <property type="protein sequence ID" value="EFH39743.1"/>
    <property type="molecule type" value="Genomic_DNA"/>
</dbReference>
<evidence type="ECO:0000259" key="1">
    <source>
        <dbReference type="PROSITE" id="PS50011"/>
    </source>
</evidence>
<dbReference type="GO" id="GO:0004674">
    <property type="term" value="F:protein serine/threonine kinase activity"/>
    <property type="evidence" value="ECO:0007669"/>
    <property type="project" value="InterPro"/>
</dbReference>
<protein>
    <recommendedName>
        <fullName evidence="1">Protein kinase domain-containing protein</fullName>
    </recommendedName>
</protein>
<dbReference type="InterPro" id="IPR056281">
    <property type="entry name" value="MIT_ATG1a/b/c"/>
</dbReference>
<dbReference type="Gene3D" id="1.10.510.10">
    <property type="entry name" value="Transferase(Phosphotransferase) domain 1"/>
    <property type="match status" value="1"/>
</dbReference>
<evidence type="ECO:0000313" key="3">
    <source>
        <dbReference type="Proteomes" id="UP000008694"/>
    </source>
</evidence>
<dbReference type="AlphaFoldDB" id="D7MU30"/>
<dbReference type="Proteomes" id="UP000008694">
    <property type="component" value="Unassembled WGS sequence"/>
</dbReference>
<dbReference type="GO" id="GO:0010506">
    <property type="term" value="P:regulation of autophagy"/>
    <property type="evidence" value="ECO:0007669"/>
    <property type="project" value="InterPro"/>
</dbReference>
<dbReference type="SUPFAM" id="SSF56112">
    <property type="entry name" value="Protein kinase-like (PK-like)"/>
    <property type="match status" value="1"/>
</dbReference>
<dbReference type="HOGENOM" id="CLU_861510_0_0_1"/>
<evidence type="ECO:0000313" key="2">
    <source>
        <dbReference type="EMBL" id="EFH39743.1"/>
    </source>
</evidence>
<gene>
    <name evidence="2" type="ORF">ARALYDRAFT_356474</name>
</gene>
<dbReference type="InterPro" id="IPR045269">
    <property type="entry name" value="Atg1-like"/>
</dbReference>
<feature type="domain" description="Protein kinase" evidence="1">
    <location>
        <begin position="1"/>
        <end position="162"/>
    </location>
</feature>
<dbReference type="GO" id="GO:0005737">
    <property type="term" value="C:cytoplasm"/>
    <property type="evidence" value="ECO:0007669"/>
    <property type="project" value="TreeGrafter"/>
</dbReference>
<dbReference type="PANTHER" id="PTHR24348:SF68">
    <property type="entry name" value="SERINE_THREONINE-PROTEIN KINASE ATG1C"/>
    <property type="match status" value="1"/>
</dbReference>
<keyword evidence="3" id="KW-1185">Reference proteome</keyword>
<dbReference type="PANTHER" id="PTHR24348">
    <property type="entry name" value="SERINE/THREONINE-PROTEIN KINASE UNC-51-RELATED"/>
    <property type="match status" value="1"/>
</dbReference>
<dbReference type="STRING" id="81972.D7MU30"/>
<dbReference type="PROSITE" id="PS50011">
    <property type="entry name" value="PROTEIN_KINASE_DOM"/>
    <property type="match status" value="1"/>
</dbReference>
<accession>D7MU30</accession>
<name>D7MU30_ARALL</name>